<proteinExistence type="inferred from homology"/>
<gene>
    <name evidence="3" type="ORF">Cflav_PD4703</name>
</gene>
<dbReference type="PANTHER" id="PTHR35401">
    <property type="entry name" value="COPG FAMILY HELIX-TURN-HELIX PROTEIN-RELATED-RELATED"/>
    <property type="match status" value="1"/>
</dbReference>
<dbReference type="EMBL" id="ABOX02000008">
    <property type="protein sequence ID" value="EEF61663.1"/>
    <property type="molecule type" value="Genomic_DNA"/>
</dbReference>
<dbReference type="GO" id="GO:0006355">
    <property type="term" value="P:regulation of DNA-templated transcription"/>
    <property type="evidence" value="ECO:0007669"/>
    <property type="project" value="InterPro"/>
</dbReference>
<dbReference type="InterPro" id="IPR013321">
    <property type="entry name" value="Arc_rbn_hlx_hlx"/>
</dbReference>
<reference evidence="3 4" key="1">
    <citation type="journal article" date="2011" name="J. Bacteriol.">
        <title>Genome sequence of 'Pedosphaera parvula' Ellin514, an aerobic Verrucomicrobial isolate from pasture soil.</title>
        <authorList>
            <person name="Kant R."/>
            <person name="van Passel M.W."/>
            <person name="Sangwan P."/>
            <person name="Palva A."/>
            <person name="Lucas S."/>
            <person name="Copeland A."/>
            <person name="Lapidus A."/>
            <person name="Glavina Del Rio T."/>
            <person name="Dalin E."/>
            <person name="Tice H."/>
            <person name="Bruce D."/>
            <person name="Goodwin L."/>
            <person name="Pitluck S."/>
            <person name="Chertkov O."/>
            <person name="Larimer F.W."/>
            <person name="Land M.L."/>
            <person name="Hauser L."/>
            <person name="Brettin T.S."/>
            <person name="Detter J.C."/>
            <person name="Han S."/>
            <person name="de Vos W.M."/>
            <person name="Janssen P.H."/>
            <person name="Smidt H."/>
        </authorList>
    </citation>
    <scope>NUCLEOTIDE SEQUENCE [LARGE SCALE GENOMIC DNA]</scope>
    <source>
        <strain evidence="3 4">Ellin514</strain>
    </source>
</reference>
<evidence type="ECO:0000256" key="1">
    <source>
        <dbReference type="ARBA" id="ARBA00022649"/>
    </source>
</evidence>
<dbReference type="Gene3D" id="1.20.890.30">
    <property type="entry name" value="VCA0319-like"/>
    <property type="match status" value="1"/>
</dbReference>
<dbReference type="AlphaFoldDB" id="B9XEE9"/>
<evidence type="ECO:0008006" key="5">
    <source>
        <dbReference type="Google" id="ProtNLM"/>
    </source>
</evidence>
<dbReference type="InterPro" id="IPR014795">
    <property type="entry name" value="TacA_1-like"/>
</dbReference>
<dbReference type="Proteomes" id="UP000003688">
    <property type="component" value="Unassembled WGS sequence"/>
</dbReference>
<dbReference type="NCBIfam" id="NF041551">
    <property type="entry name" value="YlcI_YnfO_N"/>
    <property type="match status" value="1"/>
</dbReference>
<dbReference type="Gene3D" id="1.10.1220.10">
    <property type="entry name" value="Met repressor-like"/>
    <property type="match status" value="1"/>
</dbReference>
<dbReference type="PANTHER" id="PTHR35401:SF2">
    <property type="entry name" value="ABC-TYPE TRANSPORT SYSTEM"/>
    <property type="match status" value="1"/>
</dbReference>
<name>B9XEE9_PEDPL</name>
<comment type="similarity">
    <text evidence="2">Belongs to the TacA antitoxin family.</text>
</comment>
<comment type="caution">
    <text evidence="3">The sequence shown here is derived from an EMBL/GenBank/DDBJ whole genome shotgun (WGS) entry which is preliminary data.</text>
</comment>
<evidence type="ECO:0000256" key="2">
    <source>
        <dbReference type="ARBA" id="ARBA00049988"/>
    </source>
</evidence>
<dbReference type="SUPFAM" id="SSF47598">
    <property type="entry name" value="Ribbon-helix-helix"/>
    <property type="match status" value="1"/>
</dbReference>
<dbReference type="Pfam" id="PF08681">
    <property type="entry name" value="TacA1"/>
    <property type="match status" value="1"/>
</dbReference>
<dbReference type="RefSeq" id="WP_007414197.1">
    <property type="nucleotide sequence ID" value="NZ_ABOX02000008.1"/>
</dbReference>
<dbReference type="OrthoDB" id="5297731at2"/>
<keyword evidence="1" id="KW-1277">Toxin-antitoxin system</keyword>
<protein>
    <recommendedName>
        <fullName evidence="5">DUF1778 domain-containing protein</fullName>
    </recommendedName>
</protein>
<dbReference type="InterPro" id="IPR010985">
    <property type="entry name" value="Ribbon_hlx_hlx"/>
</dbReference>
<sequence>MASTTDESKARITARITQEMRGTLEQAAELLGATVNQFVVQAAYQEAQRVLERESVIRLSQQDAKKVFELLEHPPKPNKQLKEAVRAFKRSVRA</sequence>
<organism evidence="3 4">
    <name type="scientific">Pedosphaera parvula (strain Ellin514)</name>
    <dbReference type="NCBI Taxonomy" id="320771"/>
    <lineage>
        <taxon>Bacteria</taxon>
        <taxon>Pseudomonadati</taxon>
        <taxon>Verrucomicrobiota</taxon>
        <taxon>Pedosphaerae</taxon>
        <taxon>Pedosphaerales</taxon>
        <taxon>Pedosphaeraceae</taxon>
        <taxon>Pedosphaera</taxon>
    </lineage>
</organism>
<dbReference type="STRING" id="320771.Cflav_PD4703"/>
<keyword evidence="4" id="KW-1185">Reference proteome</keyword>
<evidence type="ECO:0000313" key="3">
    <source>
        <dbReference type="EMBL" id="EEF61663.1"/>
    </source>
</evidence>
<evidence type="ECO:0000313" key="4">
    <source>
        <dbReference type="Proteomes" id="UP000003688"/>
    </source>
</evidence>
<accession>B9XEE9</accession>